<dbReference type="EMBL" id="JAUDFV010000020">
    <property type="protein sequence ID" value="KAL2740537.1"/>
    <property type="molecule type" value="Genomic_DNA"/>
</dbReference>
<keyword evidence="2" id="KW-1185">Reference proteome</keyword>
<reference evidence="1 2" key="1">
    <citation type="journal article" date="2024" name="Ann. Entomol. Soc. Am.">
        <title>Genomic analyses of the southern and eastern yellowjacket wasps (Hymenoptera: Vespidae) reveal evolutionary signatures of social life.</title>
        <authorList>
            <person name="Catto M.A."/>
            <person name="Caine P.B."/>
            <person name="Orr S.E."/>
            <person name="Hunt B.G."/>
            <person name="Goodisman M.A.D."/>
        </authorList>
    </citation>
    <scope>NUCLEOTIDE SEQUENCE [LARGE SCALE GENOMIC DNA]</scope>
    <source>
        <strain evidence="1">233</strain>
        <tissue evidence="1">Head and thorax</tissue>
    </source>
</reference>
<evidence type="ECO:0000313" key="1">
    <source>
        <dbReference type="EMBL" id="KAL2740537.1"/>
    </source>
</evidence>
<organism evidence="1 2">
    <name type="scientific">Vespula squamosa</name>
    <name type="common">Southern yellow jacket</name>
    <name type="synonym">Wasp</name>
    <dbReference type="NCBI Taxonomy" id="30214"/>
    <lineage>
        <taxon>Eukaryota</taxon>
        <taxon>Metazoa</taxon>
        <taxon>Ecdysozoa</taxon>
        <taxon>Arthropoda</taxon>
        <taxon>Hexapoda</taxon>
        <taxon>Insecta</taxon>
        <taxon>Pterygota</taxon>
        <taxon>Neoptera</taxon>
        <taxon>Endopterygota</taxon>
        <taxon>Hymenoptera</taxon>
        <taxon>Apocrita</taxon>
        <taxon>Aculeata</taxon>
        <taxon>Vespoidea</taxon>
        <taxon>Vespidae</taxon>
        <taxon>Vespinae</taxon>
        <taxon>Vespula</taxon>
    </lineage>
</organism>
<sequence length="164" mass="17652">MDPSTERAITNTEGSKASYRVTDYRTIEIELIVLRAVAVAVPVATVAVAVAVVVAVATATAVAVAVTVRDHPLHDESSRAKLAEGKGCALISAGRRIRERLAAKHSHVFDLELGEYDNNERIRLKDISQDFVSSRCFKAANCSLLKTILPASTGQSQDTFNIVC</sequence>
<comment type="caution">
    <text evidence="1">The sequence shown here is derived from an EMBL/GenBank/DDBJ whole genome shotgun (WGS) entry which is preliminary data.</text>
</comment>
<name>A0ABD2C665_VESSQ</name>
<evidence type="ECO:0000313" key="2">
    <source>
        <dbReference type="Proteomes" id="UP001607302"/>
    </source>
</evidence>
<accession>A0ABD2C665</accession>
<dbReference type="AlphaFoldDB" id="A0ABD2C665"/>
<proteinExistence type="predicted"/>
<protein>
    <submittedName>
        <fullName evidence="1">Uncharacterized protein</fullName>
    </submittedName>
</protein>
<gene>
    <name evidence="1" type="ORF">V1478_000678</name>
</gene>
<dbReference type="Proteomes" id="UP001607302">
    <property type="component" value="Unassembled WGS sequence"/>
</dbReference>